<sequence length="573" mass="64202">MSSIRGHKIIVGVDYGTTFTGRDSLQLQVNRSTALAHNMVGVSFVNSSQGAENIHVIRTWPGPARVQDETWKTPSRIAYKRENLSLGEQDVAWGYQVTPRMKSYTWTKLLLDNQKKHILSIEDLDIIQGHGLLAVPSFKRQPREVCADYLAEIYTYIISYLERRLTHEILGETSLVFYFTIPAIWSDKAKQDTWDAARVAGFGSRPKDDINMITEPEAAALATFSSFSNNLAHVMKAGESVLICDCGGGTVDIVTYLITQVQPVFKFEEVLIGTGGKCGSSYIDRNFHRWMSETFGSAFDTLRFEKKGPGSVFMKSFEAEKRDFGASQTLNKTFEIDLVMQGVSSSTNYNAEDGLVTVVLVGGFGDSPWLFGILNRWCLKRSITLVCPEDPQASVVKGAALQGLNNMRPQKRKARVHYGFSLRMDFREGIDPESESYISPWDGAKLCSNRISWVIEKGTAIGQGDDLPYHWLERVHKGTDGSLESSIQLYTCYADSAPDWYDILTYHNIGVINYKFEVADLPKLRRKSTADGGSMWLLEFRITIDLLATKGILEFKVLGLDNKKIGEASIEYI</sequence>
<dbReference type="InterPro" id="IPR043129">
    <property type="entry name" value="ATPase_NBD"/>
</dbReference>
<dbReference type="PANTHER" id="PTHR14187:SF81">
    <property type="entry name" value="HSP70 FAMILY PROTEIN (AFU_ORTHOLOGUE AFUA_4G14040)"/>
    <property type="match status" value="1"/>
</dbReference>
<evidence type="ECO:0000256" key="1">
    <source>
        <dbReference type="ARBA" id="ARBA00022741"/>
    </source>
</evidence>
<reference evidence="3" key="2">
    <citation type="journal article" date="2023" name="IMA Fungus">
        <title>Comparative genomic study of the Penicillium genus elucidates a diverse pangenome and 15 lateral gene transfer events.</title>
        <authorList>
            <person name="Petersen C."/>
            <person name="Sorensen T."/>
            <person name="Nielsen M.R."/>
            <person name="Sondergaard T.E."/>
            <person name="Sorensen J.L."/>
            <person name="Fitzpatrick D.A."/>
            <person name="Frisvad J.C."/>
            <person name="Nielsen K.L."/>
        </authorList>
    </citation>
    <scope>NUCLEOTIDE SEQUENCE</scope>
    <source>
        <strain evidence="3">IBT 19713</strain>
    </source>
</reference>
<dbReference type="Gene3D" id="3.30.420.40">
    <property type="match status" value="1"/>
</dbReference>
<keyword evidence="2" id="KW-0067">ATP-binding</keyword>
<name>A0A9W9THS3_9EURO</name>
<gene>
    <name evidence="3" type="ORF">N7468_007894</name>
</gene>
<dbReference type="Pfam" id="PF00012">
    <property type="entry name" value="HSP70"/>
    <property type="match status" value="1"/>
</dbReference>
<organism evidence="3 4">
    <name type="scientific">Penicillium chermesinum</name>
    <dbReference type="NCBI Taxonomy" id="63820"/>
    <lineage>
        <taxon>Eukaryota</taxon>
        <taxon>Fungi</taxon>
        <taxon>Dikarya</taxon>
        <taxon>Ascomycota</taxon>
        <taxon>Pezizomycotina</taxon>
        <taxon>Eurotiomycetes</taxon>
        <taxon>Eurotiomycetidae</taxon>
        <taxon>Eurotiales</taxon>
        <taxon>Aspergillaceae</taxon>
        <taxon>Penicillium</taxon>
    </lineage>
</organism>
<dbReference type="SUPFAM" id="SSF53067">
    <property type="entry name" value="Actin-like ATPase domain"/>
    <property type="match status" value="2"/>
</dbReference>
<comment type="caution">
    <text evidence="3">The sequence shown here is derived from an EMBL/GenBank/DDBJ whole genome shotgun (WGS) entry which is preliminary data.</text>
</comment>
<dbReference type="AlphaFoldDB" id="A0A9W9THS3"/>
<accession>A0A9W9THS3</accession>
<keyword evidence="1" id="KW-0547">Nucleotide-binding</keyword>
<dbReference type="OrthoDB" id="2963168at2759"/>
<dbReference type="GeneID" id="83204493"/>
<dbReference type="RefSeq" id="XP_058327535.1">
    <property type="nucleotide sequence ID" value="XM_058477190.1"/>
</dbReference>
<keyword evidence="4" id="KW-1185">Reference proteome</keyword>
<reference evidence="3" key="1">
    <citation type="submission" date="2022-11" db="EMBL/GenBank/DDBJ databases">
        <authorList>
            <person name="Petersen C."/>
        </authorList>
    </citation>
    <scope>NUCLEOTIDE SEQUENCE</scope>
    <source>
        <strain evidence="3">IBT 19713</strain>
    </source>
</reference>
<evidence type="ECO:0000313" key="3">
    <source>
        <dbReference type="EMBL" id="KAJ5223352.1"/>
    </source>
</evidence>
<dbReference type="CDD" id="cd10170">
    <property type="entry name" value="ASKHA_NBD_HSP70"/>
    <property type="match status" value="1"/>
</dbReference>
<dbReference type="Proteomes" id="UP001150941">
    <property type="component" value="Unassembled WGS sequence"/>
</dbReference>
<proteinExistence type="predicted"/>
<dbReference type="GO" id="GO:0140662">
    <property type="term" value="F:ATP-dependent protein folding chaperone"/>
    <property type="evidence" value="ECO:0007669"/>
    <property type="project" value="InterPro"/>
</dbReference>
<evidence type="ECO:0000256" key="2">
    <source>
        <dbReference type="ARBA" id="ARBA00022840"/>
    </source>
</evidence>
<dbReference type="PANTHER" id="PTHR14187">
    <property type="entry name" value="ALPHA KINASE/ELONGATION FACTOR 2 KINASE"/>
    <property type="match status" value="1"/>
</dbReference>
<dbReference type="EMBL" id="JAPQKS010000006">
    <property type="protein sequence ID" value="KAJ5223352.1"/>
    <property type="molecule type" value="Genomic_DNA"/>
</dbReference>
<protein>
    <recommendedName>
        <fullName evidence="5">Actin-like ATPase domain-containing protein</fullName>
    </recommendedName>
</protein>
<evidence type="ECO:0008006" key="5">
    <source>
        <dbReference type="Google" id="ProtNLM"/>
    </source>
</evidence>
<dbReference type="InterPro" id="IPR013126">
    <property type="entry name" value="Hsp_70_fam"/>
</dbReference>
<evidence type="ECO:0000313" key="4">
    <source>
        <dbReference type="Proteomes" id="UP001150941"/>
    </source>
</evidence>
<dbReference type="GO" id="GO:0005524">
    <property type="term" value="F:ATP binding"/>
    <property type="evidence" value="ECO:0007669"/>
    <property type="project" value="UniProtKB-KW"/>
</dbReference>